<reference evidence="1" key="1">
    <citation type="journal article" date="2019" name="Environ. Microbiol.">
        <title>Fungal ecological strategies reflected in gene transcription - a case study of two litter decomposers.</title>
        <authorList>
            <person name="Barbi F."/>
            <person name="Kohler A."/>
            <person name="Barry K."/>
            <person name="Baskaran P."/>
            <person name="Daum C."/>
            <person name="Fauchery L."/>
            <person name="Ihrmark K."/>
            <person name="Kuo A."/>
            <person name="LaButti K."/>
            <person name="Lipzen A."/>
            <person name="Morin E."/>
            <person name="Grigoriev I.V."/>
            <person name="Henrissat B."/>
            <person name="Lindahl B."/>
            <person name="Martin F."/>
        </authorList>
    </citation>
    <scope>NUCLEOTIDE SEQUENCE</scope>
    <source>
        <strain evidence="1">JB14</strain>
    </source>
</reference>
<evidence type="ECO:0000313" key="2">
    <source>
        <dbReference type="Proteomes" id="UP000799118"/>
    </source>
</evidence>
<gene>
    <name evidence="1" type="ORF">BT96DRAFT_1001569</name>
</gene>
<name>A0A6A4GZ46_9AGAR</name>
<organism evidence="1 2">
    <name type="scientific">Gymnopus androsaceus JB14</name>
    <dbReference type="NCBI Taxonomy" id="1447944"/>
    <lineage>
        <taxon>Eukaryota</taxon>
        <taxon>Fungi</taxon>
        <taxon>Dikarya</taxon>
        <taxon>Basidiomycota</taxon>
        <taxon>Agaricomycotina</taxon>
        <taxon>Agaricomycetes</taxon>
        <taxon>Agaricomycetidae</taxon>
        <taxon>Agaricales</taxon>
        <taxon>Marasmiineae</taxon>
        <taxon>Omphalotaceae</taxon>
        <taxon>Gymnopus</taxon>
    </lineage>
</organism>
<protein>
    <submittedName>
        <fullName evidence="1">Uncharacterized protein</fullName>
    </submittedName>
</protein>
<dbReference type="AlphaFoldDB" id="A0A6A4GZ46"/>
<dbReference type="EMBL" id="ML769633">
    <property type="protein sequence ID" value="KAE9391202.1"/>
    <property type="molecule type" value="Genomic_DNA"/>
</dbReference>
<evidence type="ECO:0000313" key="1">
    <source>
        <dbReference type="EMBL" id="KAE9391202.1"/>
    </source>
</evidence>
<dbReference type="OrthoDB" id="3263473at2759"/>
<accession>A0A6A4GZ46</accession>
<keyword evidence="2" id="KW-1185">Reference proteome</keyword>
<sequence>MVEKYAGDVGCVASELQKLSPGDIRGIEQDALNNEQEMDVRLSRIWCATGVNDKDDEAIHDSLRIVWYKASARAHQWQEECLLIQEEMQWSLATFEKQVVEWENCTTNSLRAQFRDMTLEVIEGQTVSKWASILDKLSMGPGGISLDELEYVLA</sequence>
<proteinExistence type="predicted"/>
<dbReference type="Proteomes" id="UP000799118">
    <property type="component" value="Unassembled WGS sequence"/>
</dbReference>